<comment type="function">
    <text evidence="16">Catalyzes the phosphorylation of pantothenate (Pan), the first step in CoA biosynthesis.</text>
</comment>
<evidence type="ECO:0000256" key="3">
    <source>
        <dbReference type="ARBA" id="ARBA00004496"/>
    </source>
</evidence>
<feature type="binding site" evidence="16">
    <location>
        <position position="129"/>
    </location>
    <ligand>
        <name>K(+)</name>
        <dbReference type="ChEBI" id="CHEBI:29103"/>
    </ligand>
</feature>
<evidence type="ECO:0000256" key="15">
    <source>
        <dbReference type="ARBA" id="ARBA00040883"/>
    </source>
</evidence>
<dbReference type="InterPro" id="IPR004619">
    <property type="entry name" value="Type_III_PanK"/>
</dbReference>
<evidence type="ECO:0000313" key="18">
    <source>
        <dbReference type="Proteomes" id="UP000198983"/>
    </source>
</evidence>
<dbReference type="SUPFAM" id="SSF53067">
    <property type="entry name" value="Actin-like ATPase domain"/>
    <property type="match status" value="2"/>
</dbReference>
<comment type="subcellular location">
    <subcellularLocation>
        <location evidence="3 16">Cytoplasm</location>
    </subcellularLocation>
</comment>
<feature type="binding site" evidence="16">
    <location>
        <begin position="107"/>
        <end position="110"/>
    </location>
    <ligand>
        <name>substrate</name>
    </ligand>
</feature>
<dbReference type="GO" id="GO:0046872">
    <property type="term" value="F:metal ion binding"/>
    <property type="evidence" value="ECO:0007669"/>
    <property type="project" value="UniProtKB-KW"/>
</dbReference>
<evidence type="ECO:0000256" key="4">
    <source>
        <dbReference type="ARBA" id="ARBA00005225"/>
    </source>
</evidence>
<evidence type="ECO:0000256" key="1">
    <source>
        <dbReference type="ARBA" id="ARBA00001206"/>
    </source>
</evidence>
<name>A0A1H1QKL8_9ACTN</name>
<keyword evidence="10 16" id="KW-0418">Kinase</keyword>
<feature type="active site" description="Proton acceptor" evidence="16">
    <location>
        <position position="109"/>
    </location>
</feature>
<reference evidence="17 18" key="1">
    <citation type="submission" date="2016-10" db="EMBL/GenBank/DDBJ databases">
        <authorList>
            <person name="de Groot N.N."/>
        </authorList>
    </citation>
    <scope>NUCLEOTIDE SEQUENCE [LARGE SCALE GENOMIC DNA]</scope>
    <source>
        <strain evidence="17 18">DSM 22024</strain>
    </source>
</reference>
<evidence type="ECO:0000256" key="5">
    <source>
        <dbReference type="ARBA" id="ARBA00011738"/>
    </source>
</evidence>
<evidence type="ECO:0000256" key="10">
    <source>
        <dbReference type="ARBA" id="ARBA00022777"/>
    </source>
</evidence>
<dbReference type="PANTHER" id="PTHR34265:SF1">
    <property type="entry name" value="TYPE III PANTOTHENATE KINASE"/>
    <property type="match status" value="1"/>
</dbReference>
<gene>
    <name evidence="16" type="primary">coaX</name>
    <name evidence="17" type="ORF">SAMN04489717_2050</name>
</gene>
<dbReference type="CDD" id="cd24015">
    <property type="entry name" value="ASKHA_NBD_PanK-III"/>
    <property type="match status" value="1"/>
</dbReference>
<evidence type="ECO:0000256" key="8">
    <source>
        <dbReference type="ARBA" id="ARBA00022679"/>
    </source>
</evidence>
<keyword evidence="12 16" id="KW-0630">Potassium</keyword>
<accession>A0A1H1QKL8</accession>
<dbReference type="AlphaFoldDB" id="A0A1H1QKL8"/>
<keyword evidence="13 16" id="KW-0173">Coenzyme A biosynthesis</keyword>
<keyword evidence="8 16" id="KW-0808">Transferase</keyword>
<evidence type="ECO:0000256" key="16">
    <source>
        <dbReference type="HAMAP-Rule" id="MF_01274"/>
    </source>
</evidence>
<organism evidence="17 18">
    <name type="scientific">Actinopolymorpha singaporensis</name>
    <dbReference type="NCBI Taxonomy" id="117157"/>
    <lineage>
        <taxon>Bacteria</taxon>
        <taxon>Bacillati</taxon>
        <taxon>Actinomycetota</taxon>
        <taxon>Actinomycetes</taxon>
        <taxon>Propionibacteriales</taxon>
        <taxon>Actinopolymorphaceae</taxon>
        <taxon>Actinopolymorpha</taxon>
    </lineage>
</organism>
<evidence type="ECO:0000313" key="17">
    <source>
        <dbReference type="EMBL" id="SDS23867.1"/>
    </source>
</evidence>
<dbReference type="HAMAP" id="MF_01274">
    <property type="entry name" value="Pantothen_kinase_3"/>
    <property type="match status" value="1"/>
</dbReference>
<sequence length="260" mass="27669">MLLAVDVGNTHTVLGLFDRTRLVEHWRVSTEDRRTADELAVLVAGLLAGHTGAEGVTGVAVCSTVPTVLHELREMVARYYGEVPSVIVEPGVRTGVPVLMDNPREVGADRIVNALAVYEQFGTAAIVVDFGTATTFDVVSERGEYVGGAISPGIEISLEALGRRGAQLRRVELLRPRTVIAKNTVEALQSGAVYGFAGQVDGLVTRMIDELGLDPAAVTVVATGGLAPVVVEECRTVNAHEPWLTLHGLRLVFTRNQPAG</sequence>
<dbReference type="UniPathway" id="UPA00241">
    <property type="reaction ID" value="UER00352"/>
</dbReference>
<comment type="pathway">
    <text evidence="4 16">Cofactor biosynthesis; coenzyme A biosynthesis; CoA from (R)-pantothenate: step 1/5.</text>
</comment>
<proteinExistence type="inferred from homology"/>
<feature type="binding site" evidence="16">
    <location>
        <begin position="6"/>
        <end position="13"/>
    </location>
    <ligand>
        <name>ATP</name>
        <dbReference type="ChEBI" id="CHEBI:30616"/>
    </ligand>
</feature>
<keyword evidence="9 16" id="KW-0547">Nucleotide-binding</keyword>
<evidence type="ECO:0000256" key="13">
    <source>
        <dbReference type="ARBA" id="ARBA00022993"/>
    </source>
</evidence>
<keyword evidence="18" id="KW-1185">Reference proteome</keyword>
<dbReference type="EC" id="2.7.1.33" evidence="6 16"/>
<dbReference type="GO" id="GO:0005737">
    <property type="term" value="C:cytoplasm"/>
    <property type="evidence" value="ECO:0007669"/>
    <property type="project" value="UniProtKB-SubCell"/>
</dbReference>
<comment type="caution">
    <text evidence="16">Lacks conserved residue(s) required for the propagation of feature annotation.</text>
</comment>
<keyword evidence="16" id="KW-0479">Metal-binding</keyword>
<dbReference type="RefSeq" id="WP_092652692.1">
    <property type="nucleotide sequence ID" value="NZ_LT629732.1"/>
</dbReference>
<dbReference type="STRING" id="117157.SAMN04489717_2050"/>
<evidence type="ECO:0000256" key="9">
    <source>
        <dbReference type="ARBA" id="ARBA00022741"/>
    </source>
</evidence>
<dbReference type="Pfam" id="PF03309">
    <property type="entry name" value="Pan_kinase"/>
    <property type="match status" value="1"/>
</dbReference>
<dbReference type="GO" id="GO:0004594">
    <property type="term" value="F:pantothenate kinase activity"/>
    <property type="evidence" value="ECO:0007669"/>
    <property type="project" value="UniProtKB-UniRule"/>
</dbReference>
<dbReference type="Proteomes" id="UP000198983">
    <property type="component" value="Chromosome I"/>
</dbReference>
<comment type="similarity">
    <text evidence="14 16">Belongs to the type III pantothenate kinase family.</text>
</comment>
<dbReference type="NCBIfam" id="TIGR00671">
    <property type="entry name" value="baf"/>
    <property type="match status" value="1"/>
</dbReference>
<evidence type="ECO:0000256" key="6">
    <source>
        <dbReference type="ARBA" id="ARBA00012102"/>
    </source>
</evidence>
<keyword evidence="7 16" id="KW-0963">Cytoplasm</keyword>
<comment type="catalytic activity">
    <reaction evidence="1 16">
        <text>(R)-pantothenate + ATP = (R)-4'-phosphopantothenate + ADP + H(+)</text>
        <dbReference type="Rhea" id="RHEA:16373"/>
        <dbReference type="ChEBI" id="CHEBI:10986"/>
        <dbReference type="ChEBI" id="CHEBI:15378"/>
        <dbReference type="ChEBI" id="CHEBI:29032"/>
        <dbReference type="ChEBI" id="CHEBI:30616"/>
        <dbReference type="ChEBI" id="CHEBI:456216"/>
        <dbReference type="EC" id="2.7.1.33"/>
    </reaction>
</comment>
<comment type="cofactor">
    <cofactor evidence="2">
        <name>K(+)</name>
        <dbReference type="ChEBI" id="CHEBI:29103"/>
    </cofactor>
</comment>
<dbReference type="GO" id="GO:0015937">
    <property type="term" value="P:coenzyme A biosynthetic process"/>
    <property type="evidence" value="ECO:0007669"/>
    <property type="project" value="UniProtKB-UniRule"/>
</dbReference>
<evidence type="ECO:0000256" key="7">
    <source>
        <dbReference type="ARBA" id="ARBA00022490"/>
    </source>
</evidence>
<comment type="cofactor">
    <cofactor evidence="16">
        <name>NH4(+)</name>
        <dbReference type="ChEBI" id="CHEBI:28938"/>
    </cofactor>
    <cofactor evidence="16">
        <name>K(+)</name>
        <dbReference type="ChEBI" id="CHEBI:29103"/>
    </cofactor>
    <text evidence="16">A monovalent cation. Ammonium or potassium.</text>
</comment>
<dbReference type="GO" id="GO:0005524">
    <property type="term" value="F:ATP binding"/>
    <property type="evidence" value="ECO:0007669"/>
    <property type="project" value="UniProtKB-UniRule"/>
</dbReference>
<protein>
    <recommendedName>
        <fullName evidence="15 16">Type III pantothenate kinase</fullName>
        <ecNumber evidence="6 16">2.7.1.33</ecNumber>
    </recommendedName>
    <alternativeName>
        <fullName evidence="16">PanK-III</fullName>
    </alternativeName>
    <alternativeName>
        <fullName evidence="16">Pantothenic acid kinase</fullName>
    </alternativeName>
</protein>
<evidence type="ECO:0000256" key="14">
    <source>
        <dbReference type="ARBA" id="ARBA00038036"/>
    </source>
</evidence>
<dbReference type="PANTHER" id="PTHR34265">
    <property type="entry name" value="TYPE III PANTOTHENATE KINASE"/>
    <property type="match status" value="1"/>
</dbReference>
<evidence type="ECO:0000256" key="12">
    <source>
        <dbReference type="ARBA" id="ARBA00022958"/>
    </source>
</evidence>
<dbReference type="OrthoDB" id="9804707at2"/>
<dbReference type="NCBIfam" id="NF009855">
    <property type="entry name" value="PRK13321.1"/>
    <property type="match status" value="1"/>
</dbReference>
<evidence type="ECO:0000256" key="11">
    <source>
        <dbReference type="ARBA" id="ARBA00022840"/>
    </source>
</evidence>
<comment type="subunit">
    <text evidence="5 16">Homodimer.</text>
</comment>
<dbReference type="NCBIfam" id="NF009845">
    <property type="entry name" value="PRK13318.1-3"/>
    <property type="match status" value="1"/>
</dbReference>
<keyword evidence="11 16" id="KW-0067">ATP-binding</keyword>
<dbReference type="Gene3D" id="3.30.420.40">
    <property type="match status" value="2"/>
</dbReference>
<dbReference type="EMBL" id="LT629732">
    <property type="protein sequence ID" value="SDS23867.1"/>
    <property type="molecule type" value="Genomic_DNA"/>
</dbReference>
<feature type="binding site" evidence="16">
    <location>
        <position position="132"/>
    </location>
    <ligand>
        <name>ATP</name>
        <dbReference type="ChEBI" id="CHEBI:30616"/>
    </ligand>
</feature>
<evidence type="ECO:0000256" key="2">
    <source>
        <dbReference type="ARBA" id="ARBA00001958"/>
    </source>
</evidence>
<feature type="binding site" evidence="16">
    <location>
        <position position="184"/>
    </location>
    <ligand>
        <name>substrate</name>
    </ligand>
</feature>
<dbReference type="InterPro" id="IPR043129">
    <property type="entry name" value="ATPase_NBD"/>
</dbReference>